<reference evidence="3" key="1">
    <citation type="journal article" date="2019" name="Int. J. Syst. Evol. Microbiol.">
        <title>The Global Catalogue of Microorganisms (GCM) 10K type strain sequencing project: providing services to taxonomists for standard genome sequencing and annotation.</title>
        <authorList>
            <consortium name="The Broad Institute Genomics Platform"/>
            <consortium name="The Broad Institute Genome Sequencing Center for Infectious Disease"/>
            <person name="Wu L."/>
            <person name="Ma J."/>
        </authorList>
    </citation>
    <scope>NUCLEOTIDE SEQUENCE [LARGE SCALE GENOMIC DNA]</scope>
    <source>
        <strain evidence="3">CGMCC 4.7173</strain>
    </source>
</reference>
<dbReference type="EMBL" id="JBHSQQ010000609">
    <property type="protein sequence ID" value="MFC5946281.1"/>
    <property type="molecule type" value="Genomic_DNA"/>
</dbReference>
<sequence length="64" mass="6783">MGRGRRGGRARARLAEVVAGAVGAARVARVLRGPFRGGRPRTGGPRDGWQVVTIDRPPERVLPG</sequence>
<feature type="non-terminal residue" evidence="2">
    <location>
        <position position="64"/>
    </location>
</feature>
<evidence type="ECO:0000256" key="1">
    <source>
        <dbReference type="SAM" id="MobiDB-lite"/>
    </source>
</evidence>
<organism evidence="2 3">
    <name type="scientific">Micromonospora harpali</name>
    <dbReference type="NCBI Taxonomy" id="1490225"/>
    <lineage>
        <taxon>Bacteria</taxon>
        <taxon>Bacillati</taxon>
        <taxon>Actinomycetota</taxon>
        <taxon>Actinomycetes</taxon>
        <taxon>Micromonosporales</taxon>
        <taxon>Micromonosporaceae</taxon>
        <taxon>Micromonospora</taxon>
    </lineage>
</organism>
<proteinExistence type="predicted"/>
<accession>A0ABW1HXV3</accession>
<evidence type="ECO:0000313" key="2">
    <source>
        <dbReference type="EMBL" id="MFC5946281.1"/>
    </source>
</evidence>
<name>A0ABW1HXV3_9ACTN</name>
<dbReference type="Proteomes" id="UP001596207">
    <property type="component" value="Unassembled WGS sequence"/>
</dbReference>
<evidence type="ECO:0000313" key="3">
    <source>
        <dbReference type="Proteomes" id="UP001596207"/>
    </source>
</evidence>
<comment type="caution">
    <text evidence="2">The sequence shown here is derived from an EMBL/GenBank/DDBJ whole genome shotgun (WGS) entry which is preliminary data.</text>
</comment>
<protein>
    <submittedName>
        <fullName evidence="2">Uncharacterized protein</fullName>
    </submittedName>
</protein>
<keyword evidence="3" id="KW-1185">Reference proteome</keyword>
<feature type="region of interest" description="Disordered" evidence="1">
    <location>
        <begin position="35"/>
        <end position="64"/>
    </location>
</feature>
<gene>
    <name evidence="2" type="ORF">ACFPZ4_33140</name>
</gene>